<evidence type="ECO:0000256" key="8">
    <source>
        <dbReference type="ARBA" id="ARBA00023136"/>
    </source>
</evidence>
<feature type="transmembrane region" description="Helical" evidence="10">
    <location>
        <begin position="225"/>
        <end position="244"/>
    </location>
</feature>
<protein>
    <submittedName>
        <fullName evidence="11">PQ loop repeat protein</fullName>
    </submittedName>
</protein>
<dbReference type="GO" id="GO:0034490">
    <property type="term" value="P:basic amino acid transmembrane import into vacuole"/>
    <property type="evidence" value="ECO:0007669"/>
    <property type="project" value="UniProtKB-ARBA"/>
</dbReference>
<keyword evidence="4" id="KW-0926">Vacuole</keyword>
<evidence type="ECO:0000256" key="10">
    <source>
        <dbReference type="SAM" id="Phobius"/>
    </source>
</evidence>
<evidence type="ECO:0000256" key="6">
    <source>
        <dbReference type="ARBA" id="ARBA00022737"/>
    </source>
</evidence>
<dbReference type="EMBL" id="MU004231">
    <property type="protein sequence ID" value="KAF2672554.1"/>
    <property type="molecule type" value="Genomic_DNA"/>
</dbReference>
<dbReference type="GO" id="GO:0012505">
    <property type="term" value="C:endomembrane system"/>
    <property type="evidence" value="ECO:0007669"/>
    <property type="project" value="UniProtKB-SubCell"/>
</dbReference>
<dbReference type="OrthoDB" id="8048523at2759"/>
<feature type="transmembrane region" description="Helical" evidence="10">
    <location>
        <begin position="304"/>
        <end position="333"/>
    </location>
</feature>
<keyword evidence="3" id="KW-0813">Transport</keyword>
<evidence type="ECO:0000256" key="1">
    <source>
        <dbReference type="ARBA" id="ARBA00004116"/>
    </source>
</evidence>
<dbReference type="GO" id="GO:0005773">
    <property type="term" value="C:vacuole"/>
    <property type="evidence" value="ECO:0007669"/>
    <property type="project" value="UniProtKB-SubCell"/>
</dbReference>
<dbReference type="GO" id="GO:0015174">
    <property type="term" value="F:basic amino acid transmembrane transporter activity"/>
    <property type="evidence" value="ECO:0007669"/>
    <property type="project" value="UniProtKB-ARBA"/>
</dbReference>
<evidence type="ECO:0000256" key="5">
    <source>
        <dbReference type="ARBA" id="ARBA00022692"/>
    </source>
</evidence>
<evidence type="ECO:0000256" key="2">
    <source>
        <dbReference type="ARBA" id="ARBA00004127"/>
    </source>
</evidence>
<comment type="similarity">
    <text evidence="9">Belongs to the laat-1 family.</text>
</comment>
<gene>
    <name evidence="11" type="ORF">BT63DRAFT_431258</name>
</gene>
<dbReference type="Proteomes" id="UP000799302">
    <property type="component" value="Unassembled WGS sequence"/>
</dbReference>
<evidence type="ECO:0000313" key="11">
    <source>
        <dbReference type="EMBL" id="KAF2672554.1"/>
    </source>
</evidence>
<keyword evidence="5 10" id="KW-0812">Transmembrane</keyword>
<feature type="transmembrane region" description="Helical" evidence="10">
    <location>
        <begin position="265"/>
        <end position="284"/>
    </location>
</feature>
<feature type="transmembrane region" description="Helical" evidence="10">
    <location>
        <begin position="50"/>
        <end position="70"/>
    </location>
</feature>
<dbReference type="InterPro" id="IPR051415">
    <property type="entry name" value="LAAT-1"/>
</dbReference>
<proteinExistence type="inferred from homology"/>
<evidence type="ECO:0000256" key="3">
    <source>
        <dbReference type="ARBA" id="ARBA00022448"/>
    </source>
</evidence>
<evidence type="ECO:0000256" key="4">
    <source>
        <dbReference type="ARBA" id="ARBA00022554"/>
    </source>
</evidence>
<evidence type="ECO:0000256" key="7">
    <source>
        <dbReference type="ARBA" id="ARBA00022989"/>
    </source>
</evidence>
<feature type="transmembrane region" description="Helical" evidence="10">
    <location>
        <begin position="190"/>
        <end position="213"/>
    </location>
</feature>
<dbReference type="GO" id="GO:0034488">
    <property type="term" value="P:basic amino acid transmembrane export from vacuole"/>
    <property type="evidence" value="ECO:0007669"/>
    <property type="project" value="UniProtKB-ARBA"/>
</dbReference>
<sequence length="376" mass="41302">MVLYPPSQGFSLDIEAVSGIIGSISIACWVVVFSPQIFENFQRGSADGLSTIFIAAWLIGDLFNILGAVLQGVLPTMIILAVYYTLADLALLCQIFYYRGFTLSDNDTKPAPLPQSNDTERTPLISTLLQDSTYLTPAAADRRRSSFDSFRDHLLAVDATHLSPATPLVPEITEEEFSPAVTRATPSRTIIFNCLALSFVSVAGVLGWALARLTTPPSERLYDALPFSVLGQIFGYICALLYLASRIPQLLLNYRRKSTSGLNMLFFLFAVLGNLTYALSIMAYEPICKHPSKCRNGEAARIYWRYIAVNASWILGSAGSLVLDLGVFVQFFWYKDIDSGSNGEGEGDEEDDALVEEAVEARVARRVGSPRAVVYD</sequence>
<dbReference type="PANTHER" id="PTHR16201:SF35">
    <property type="entry name" value="VACUOLAR AMINO ACID TRANSPORTER YPQ1-RELATED"/>
    <property type="match status" value="1"/>
</dbReference>
<dbReference type="SMART" id="SM00679">
    <property type="entry name" value="CTNS"/>
    <property type="match status" value="2"/>
</dbReference>
<comment type="subcellular location">
    <subcellularLocation>
        <location evidence="2">Endomembrane system</location>
        <topology evidence="2">Multi-pass membrane protein</topology>
    </subcellularLocation>
    <subcellularLocation>
        <location evidence="1">Vacuole</location>
    </subcellularLocation>
</comment>
<dbReference type="GO" id="GO:0098588">
    <property type="term" value="C:bounding membrane of organelle"/>
    <property type="evidence" value="ECO:0007669"/>
    <property type="project" value="UniProtKB-ARBA"/>
</dbReference>
<evidence type="ECO:0000313" key="12">
    <source>
        <dbReference type="Proteomes" id="UP000799302"/>
    </source>
</evidence>
<evidence type="ECO:0000256" key="9">
    <source>
        <dbReference type="ARBA" id="ARBA00038039"/>
    </source>
</evidence>
<dbReference type="Pfam" id="PF04193">
    <property type="entry name" value="PQ-loop"/>
    <property type="match status" value="2"/>
</dbReference>
<dbReference type="InterPro" id="IPR006603">
    <property type="entry name" value="PQ-loop_rpt"/>
</dbReference>
<feature type="transmembrane region" description="Helical" evidence="10">
    <location>
        <begin position="20"/>
        <end position="38"/>
    </location>
</feature>
<dbReference type="AlphaFoldDB" id="A0A6A6UNT2"/>
<name>A0A6A6UNT2_9PEZI</name>
<dbReference type="Gene3D" id="1.20.1280.290">
    <property type="match status" value="2"/>
</dbReference>
<dbReference type="FunFam" id="1.20.1280.290:FF:000011">
    <property type="entry name" value="PQ loop repeat protein"/>
    <property type="match status" value="1"/>
</dbReference>
<dbReference type="PANTHER" id="PTHR16201">
    <property type="entry name" value="SEVEN TRANSMEMBRANE PROTEIN 1-RELATED"/>
    <property type="match status" value="1"/>
</dbReference>
<accession>A0A6A6UNT2</accession>
<keyword evidence="8 10" id="KW-0472">Membrane</keyword>
<dbReference type="GO" id="GO:0015179">
    <property type="term" value="F:L-amino acid transmembrane transporter activity"/>
    <property type="evidence" value="ECO:0007669"/>
    <property type="project" value="UniProtKB-ARBA"/>
</dbReference>
<organism evidence="11 12">
    <name type="scientific">Microthyrium microscopicum</name>
    <dbReference type="NCBI Taxonomy" id="703497"/>
    <lineage>
        <taxon>Eukaryota</taxon>
        <taxon>Fungi</taxon>
        <taxon>Dikarya</taxon>
        <taxon>Ascomycota</taxon>
        <taxon>Pezizomycotina</taxon>
        <taxon>Dothideomycetes</taxon>
        <taxon>Dothideomycetes incertae sedis</taxon>
        <taxon>Microthyriales</taxon>
        <taxon>Microthyriaceae</taxon>
        <taxon>Microthyrium</taxon>
    </lineage>
</organism>
<reference evidence="11" key="1">
    <citation type="journal article" date="2020" name="Stud. Mycol.">
        <title>101 Dothideomycetes genomes: a test case for predicting lifestyles and emergence of pathogens.</title>
        <authorList>
            <person name="Haridas S."/>
            <person name="Albert R."/>
            <person name="Binder M."/>
            <person name="Bloem J."/>
            <person name="Labutti K."/>
            <person name="Salamov A."/>
            <person name="Andreopoulos B."/>
            <person name="Baker S."/>
            <person name="Barry K."/>
            <person name="Bills G."/>
            <person name="Bluhm B."/>
            <person name="Cannon C."/>
            <person name="Castanera R."/>
            <person name="Culley D."/>
            <person name="Daum C."/>
            <person name="Ezra D."/>
            <person name="Gonzalez J."/>
            <person name="Henrissat B."/>
            <person name="Kuo A."/>
            <person name="Liang C."/>
            <person name="Lipzen A."/>
            <person name="Lutzoni F."/>
            <person name="Magnuson J."/>
            <person name="Mondo S."/>
            <person name="Nolan M."/>
            <person name="Ohm R."/>
            <person name="Pangilinan J."/>
            <person name="Park H.-J."/>
            <person name="Ramirez L."/>
            <person name="Alfaro M."/>
            <person name="Sun H."/>
            <person name="Tritt A."/>
            <person name="Yoshinaga Y."/>
            <person name="Zwiers L.-H."/>
            <person name="Turgeon B."/>
            <person name="Goodwin S."/>
            <person name="Spatafora J."/>
            <person name="Crous P."/>
            <person name="Grigoriev I."/>
        </authorList>
    </citation>
    <scope>NUCLEOTIDE SEQUENCE</scope>
    <source>
        <strain evidence="11">CBS 115976</strain>
    </source>
</reference>
<keyword evidence="12" id="KW-1185">Reference proteome</keyword>
<dbReference type="GO" id="GO:0015101">
    <property type="term" value="F:organic cation transmembrane transporter activity"/>
    <property type="evidence" value="ECO:0007669"/>
    <property type="project" value="UniProtKB-ARBA"/>
</dbReference>
<keyword evidence="7 10" id="KW-1133">Transmembrane helix</keyword>
<feature type="transmembrane region" description="Helical" evidence="10">
    <location>
        <begin position="76"/>
        <end position="98"/>
    </location>
</feature>
<keyword evidence="6" id="KW-0677">Repeat</keyword>